<dbReference type="PROSITE" id="PS50026">
    <property type="entry name" value="EGF_3"/>
    <property type="match status" value="1"/>
</dbReference>
<keyword evidence="2" id="KW-0812">Transmembrane</keyword>
<dbReference type="Proteomes" id="UP000663864">
    <property type="component" value="Unassembled WGS sequence"/>
</dbReference>
<protein>
    <recommendedName>
        <fullName evidence="3">EGF-like domain-containing protein</fullName>
    </recommendedName>
</protein>
<keyword evidence="1" id="KW-1015">Disulfide bond</keyword>
<dbReference type="EMBL" id="CAJOBD010003137">
    <property type="protein sequence ID" value="CAF3930840.1"/>
    <property type="molecule type" value="Genomic_DNA"/>
</dbReference>
<feature type="transmembrane region" description="Helical" evidence="2">
    <location>
        <begin position="150"/>
        <end position="168"/>
    </location>
</feature>
<evidence type="ECO:0000256" key="1">
    <source>
        <dbReference type="PROSITE-ProRule" id="PRU00076"/>
    </source>
</evidence>
<comment type="caution">
    <text evidence="1">Lacks conserved residue(s) required for the propagation of feature annotation.</text>
</comment>
<dbReference type="EMBL" id="CAJNOT010003192">
    <property type="protein sequence ID" value="CAF1369755.1"/>
    <property type="molecule type" value="Genomic_DNA"/>
</dbReference>
<keyword evidence="2" id="KW-1133">Transmembrane helix</keyword>
<dbReference type="Gene3D" id="1.20.1070.10">
    <property type="entry name" value="Rhodopsin 7-helix transmembrane proteins"/>
    <property type="match status" value="1"/>
</dbReference>
<accession>A0A815IS83</accession>
<gene>
    <name evidence="5" type="ORF">JBS370_LOCUS22448</name>
    <name evidence="4" type="ORF">ZHD862_LOCUS31529</name>
</gene>
<feature type="transmembrane region" description="Helical" evidence="2">
    <location>
        <begin position="215"/>
        <end position="236"/>
    </location>
</feature>
<comment type="caution">
    <text evidence="4">The sequence shown here is derived from an EMBL/GenBank/DDBJ whole genome shotgun (WGS) entry which is preliminary data.</text>
</comment>
<feature type="domain" description="EGF-like" evidence="3">
    <location>
        <begin position="4"/>
        <end position="44"/>
    </location>
</feature>
<feature type="disulfide bond" evidence="1">
    <location>
        <begin position="34"/>
        <end position="43"/>
    </location>
</feature>
<proteinExistence type="predicted"/>
<evidence type="ECO:0000259" key="3">
    <source>
        <dbReference type="PROSITE" id="PS50026"/>
    </source>
</evidence>
<dbReference type="AlphaFoldDB" id="A0A815IS83"/>
<dbReference type="Gene3D" id="2.10.25.10">
    <property type="entry name" value="Laminin"/>
    <property type="match status" value="1"/>
</dbReference>
<dbReference type="Proteomes" id="UP000663836">
    <property type="component" value="Unassembled WGS sequence"/>
</dbReference>
<name>A0A815IS83_9BILA</name>
<dbReference type="SUPFAM" id="SSF81321">
    <property type="entry name" value="Family A G protein-coupled receptor-like"/>
    <property type="match status" value="1"/>
</dbReference>
<keyword evidence="1" id="KW-0245">EGF-like domain</keyword>
<reference evidence="4" key="1">
    <citation type="submission" date="2021-02" db="EMBL/GenBank/DDBJ databases">
        <authorList>
            <person name="Nowell W R."/>
        </authorList>
    </citation>
    <scope>NUCLEOTIDE SEQUENCE</scope>
</reference>
<evidence type="ECO:0000313" key="4">
    <source>
        <dbReference type="EMBL" id="CAF1369755.1"/>
    </source>
</evidence>
<organism evidence="4 6">
    <name type="scientific">Rotaria sordida</name>
    <dbReference type="NCBI Taxonomy" id="392033"/>
    <lineage>
        <taxon>Eukaryota</taxon>
        <taxon>Metazoa</taxon>
        <taxon>Spiralia</taxon>
        <taxon>Gnathifera</taxon>
        <taxon>Rotifera</taxon>
        <taxon>Eurotatoria</taxon>
        <taxon>Bdelloidea</taxon>
        <taxon>Philodinida</taxon>
        <taxon>Philodinidae</taxon>
        <taxon>Rotaria</taxon>
    </lineage>
</organism>
<feature type="transmembrane region" description="Helical" evidence="2">
    <location>
        <begin position="242"/>
        <end position="260"/>
    </location>
</feature>
<dbReference type="SUPFAM" id="SSF57196">
    <property type="entry name" value="EGF/Laminin"/>
    <property type="match status" value="1"/>
</dbReference>
<keyword evidence="2" id="KW-0472">Membrane</keyword>
<evidence type="ECO:0000313" key="6">
    <source>
        <dbReference type="Proteomes" id="UP000663864"/>
    </source>
</evidence>
<feature type="transmembrane region" description="Helical" evidence="2">
    <location>
        <begin position="188"/>
        <end position="208"/>
    </location>
</feature>
<dbReference type="InterPro" id="IPR000742">
    <property type="entry name" value="EGF"/>
</dbReference>
<feature type="transmembrane region" description="Helical" evidence="2">
    <location>
        <begin position="72"/>
        <end position="93"/>
    </location>
</feature>
<evidence type="ECO:0000256" key="2">
    <source>
        <dbReference type="SAM" id="Phobius"/>
    </source>
</evidence>
<dbReference type="PROSITE" id="PS00022">
    <property type="entry name" value="EGF_1"/>
    <property type="match status" value="1"/>
</dbReference>
<feature type="transmembrane region" description="Helical" evidence="2">
    <location>
        <begin position="105"/>
        <end position="129"/>
    </location>
</feature>
<sequence length="297" mass="34477">MDNRTIACSINVCQNNGKCFLLDNGTTISPYCLCNRCFVGSRCEIEQYSKNLWIYGTSKENIKYYNPYNETLILSLLGIASFINNLLSLQTFLFSKKIRITNLGIYLILFSLTGLIVSIIQIVFAFMNLTFNFKELPELNHLIQCAFIRIFQNSLSLCLYWFCLYIAIERVLIEYSFVSLYDSRRRSFVSSRSLFILVPLTNLFPILFGRKSYKYNLYNFCLLNFTSIGYTFYLIFDYFNYIGVPLSFAIACGVIFKHLIKHRCALVDDESFRSSLVLIASKHYDFFSTTNTLLSTD</sequence>
<evidence type="ECO:0000313" key="5">
    <source>
        <dbReference type="EMBL" id="CAF3930840.1"/>
    </source>
</evidence>